<feature type="compositionally biased region" description="Polar residues" evidence="1">
    <location>
        <begin position="316"/>
        <end position="331"/>
    </location>
</feature>
<feature type="compositionally biased region" description="Polar residues" evidence="1">
    <location>
        <begin position="2925"/>
        <end position="2937"/>
    </location>
</feature>
<feature type="compositionally biased region" description="Basic and acidic residues" evidence="1">
    <location>
        <begin position="396"/>
        <end position="405"/>
    </location>
</feature>
<dbReference type="PANTHER" id="PTHR14918:SF3">
    <property type="entry name" value="KICSTOR COMPLEX PROTEIN SZT2"/>
    <property type="match status" value="1"/>
</dbReference>
<name>A0A1X0S5Y1_RHIZD</name>
<evidence type="ECO:0008006" key="4">
    <source>
        <dbReference type="Google" id="ProtNLM"/>
    </source>
</evidence>
<feature type="compositionally biased region" description="Low complexity" evidence="1">
    <location>
        <begin position="364"/>
        <end position="388"/>
    </location>
</feature>
<accession>A0A1X0S5Y1</accession>
<feature type="compositionally biased region" description="Low complexity" evidence="1">
    <location>
        <begin position="1274"/>
        <end position="1286"/>
    </location>
</feature>
<dbReference type="OMA" id="KKDVWGV"/>
<feature type="region of interest" description="Disordered" evidence="1">
    <location>
        <begin position="2172"/>
        <end position="2229"/>
    </location>
</feature>
<feature type="compositionally biased region" description="Basic residues" evidence="1">
    <location>
        <begin position="337"/>
        <end position="355"/>
    </location>
</feature>
<evidence type="ECO:0000313" key="3">
    <source>
        <dbReference type="Proteomes" id="UP000242381"/>
    </source>
</evidence>
<gene>
    <name evidence="2" type="ORF">BCV71DRAFT_226191</name>
</gene>
<feature type="compositionally biased region" description="Low complexity" evidence="1">
    <location>
        <begin position="2914"/>
        <end position="2924"/>
    </location>
</feature>
<proteinExistence type="predicted"/>
<dbReference type="InterPro" id="IPR033228">
    <property type="entry name" value="SZT2"/>
</dbReference>
<feature type="region of interest" description="Disordered" evidence="1">
    <location>
        <begin position="1270"/>
        <end position="1289"/>
    </location>
</feature>
<feature type="region of interest" description="Disordered" evidence="1">
    <location>
        <begin position="2747"/>
        <end position="2768"/>
    </location>
</feature>
<dbReference type="EMBL" id="KV921306">
    <property type="protein sequence ID" value="ORE19676.1"/>
    <property type="molecule type" value="Genomic_DNA"/>
</dbReference>
<organism evidence="2 3">
    <name type="scientific">Rhizopus microsporus</name>
    <dbReference type="NCBI Taxonomy" id="58291"/>
    <lineage>
        <taxon>Eukaryota</taxon>
        <taxon>Fungi</taxon>
        <taxon>Fungi incertae sedis</taxon>
        <taxon>Mucoromycota</taxon>
        <taxon>Mucoromycotina</taxon>
        <taxon>Mucoromycetes</taxon>
        <taxon>Mucorales</taxon>
        <taxon>Mucorineae</taxon>
        <taxon>Rhizopodaceae</taxon>
        <taxon>Rhizopus</taxon>
    </lineage>
</organism>
<feature type="compositionally biased region" description="Low complexity" evidence="1">
    <location>
        <begin position="288"/>
        <end position="315"/>
    </location>
</feature>
<dbReference type="VEuPathDB" id="FungiDB:BCV72DRAFT_221346"/>
<dbReference type="Gene3D" id="3.40.50.410">
    <property type="entry name" value="von Willebrand factor, type A domain"/>
    <property type="match status" value="1"/>
</dbReference>
<feature type="compositionally biased region" description="Polar residues" evidence="1">
    <location>
        <begin position="2194"/>
        <end position="2224"/>
    </location>
</feature>
<evidence type="ECO:0000313" key="2">
    <source>
        <dbReference type="EMBL" id="ORE19676.1"/>
    </source>
</evidence>
<protein>
    <recommendedName>
        <fullName evidence="4">VWFA domain-containing protein</fullName>
    </recommendedName>
</protein>
<sequence>MESHNQQSALPFSADTKVIEARTAILLRNTSLYTTRNEISLWLLEHLFCPLTTSNYNEYQVLYLSGNTKPIWERKRKEPKEGYYTSPPTTVAVSPATEGTLTPPVISSQLLPLANNDTNNKMYILTPRTKFLAITKEQHMVFMVDLSSSLATIETSTGKVMMKNAYEVLENVILGLVQPFSLDITDGPPIMIEHTLHITVIAECSQFGSNMNVIPILAEYPTMRVLIQNVQVSISNVSCVLKVLHDAIDGFIMDLGKFRKKLTIKRSKLGYELDVRGDHSQAVEDNTSSSYSISTRDSQSQQQQSSKQNTTQTSTKEFNQQRSEASSNIKNSSSPSHHSRHHRHHSHHRPHHRRYSSGLLGNIPSANTSVTPNTTSATASVTSAASSSIVSHKRSTSKDHNKKDVWGVGKTGSTLSYILRAGLFALELVPKRGKRSIILITDGVVKSNVADETAIRQLTSEDVSCSVIQIGQATSFFPGLNFGFIPDNEILQFVTSATNGSFMFADDCLPILKDTANAPSNSPNFYHHKLLLNEISLDKVNTTRLMVRKNKKSDSVESEVNDEAHNVARNELAYQRVFPWDPFAAPINEDMGLLKYKEYFLPTECWHFMRARLRQGFILHSVSLFDEYSKSTVKSATNNNLQAANIAETADNFQKKERVVIVLILRWQPQITVEYRIKSLWTSFLRRYLKSISVNQEKMVHIPEEPSSEKIDSIFNCMRAPKAEILVRATTSFSHMLHNWDSFQRRTQMLAVQGAKTTMDLSSAPGFIKVGKMKRLLERLADSDSMLKQLLQFNQAEKSQHNNPEQSVQQLNHLAKFSTLWAKLDRSDIRAFNMCWYDEVSVNLIINQPPSLSDFMNFYMEDNIEYDETELTLSQMYAKLEKWSSFMSDDRQTYIKVLDSNEPLASHQSIENYNISPKHATPQFCELRVLRETDRLVCLKFMFFNMDASSRKLTVDTILNMLNCKQDDKAFAMDSGVSEPVYDAINTDQAFDASFSNIITMRPLSDLLLRDTLHLASRQNGDQDNKSTKPLWFINPAFILTGEFIVRNYLQQTTWHWDIQDVHNDIGSHNKALTPLIDLAFEYIVLNRTENKWNTLSFNKSFGHFYKEITTPNQSVYSAQYFIWKDNYKKTITTEVWVEPWSNENTFKPQEVLQNEVFEKDKSIITPLITFDILYAFGQSIFTTVGNALVDRLEQEDDFRNVTKWIQKSSLFNISSVLRLGSLLIATYSCPNYERHYHPVEAGDPSSVTSLTTNSSNTYTQQTYPILEHNNAFGNGRRNPTGTRTRTASRFSPLGSPLANSLHSLNSSTPLDWNSEKNTVCACPRPDSLFFNERDSISKLRPVLRDIALLHYYVEQSLFAIADRTLSLNKANGDDFYVNLIKDLIETSEMAATQSTLFVAQNFRDLRCFIKTFDPSAFVLILMPRLDAVVKGLSYFESKLNQDRQQHPLDRISLMIFECHRQISRNSSNPLNTSYQVKIQPINPAFSKEWIESLGSTLRPSLLRGQLLTTLPAEPLSDRTLRLMQSITQIYSRSFVKSVFTCLLHGRAVDSEDFEKVLEICDESNLDIDLTGYLNVQTLLNRRSRINEEELVSINQRFISVLGHYFEPVIISNSEWTNMYCYRPPFAKVGQKLGLSLSSGEKPSNLADVVMCAQNPLFVRLDCTLRKPLPDGTGFTEITFPLNTLPSLYVGKLDDGTPYNFEPKYIGTEYSPIASADGTTATLHLVCITLPQSEYDPPNTILSHLSDCPADNATQHQTHEIRSFLDDDKAHRARLPSLGQDKQDALVETEARLTWLFTEEIMHGLLRSGPITENVIRYIEAQLKKKNPFVDFPTTMFIPLAFVKNQKESRRIFFEEIEKQNNTPYRLIRVGDCFYASDNESEPMHISLRHNMDEEGYMFDGYGLNITTSIRRERQSDDDDRSNDEYCEGLGISILEPEISEENTRQIVKQEPVHPQLYWLLLIPQAHSVQIYFYSKVQQSVNRSDIIRITKSMVNEVMERTNRLILLQHLHDSRICSKYLIAPVEGEKQLYSSEEESSEEDEDPITGANDDLVDILSTSGEEASVSPPRKFVPGQFKCDIVFTKRFPLHWRLQPNAALNKLMTDTLLPFLVKNKPGMFVISHKNSVVYCLLSETNTMITDSAIEPSIYAAEDGLLSQSESIYGTSLINNPDNSILSTSHTRTRHPSYIYPKPSPQGSITSDRQQPSPKNSPSSTDIGTSASSPANGKKLSKQYEGRELVLEVYGVEADSYIIEGLVEMIESRITSEITLKEVQQFLIRNPTTRLSRADVDFILPVEREPTLQEQLCIPNLVGNMSLFLKILRKNILTYPSLHSLHSNYLASTVKRHHILRYGGCSGLGDSYHAKSEDTSKTGLAEEWPYLSLTFYYNYLNRAPGTYLPFEQRVGEGIAGICLTVTDDNGIVFSKTVFDNDTSTLNKRQRLTLKALKDCFSFDFEQANGHHGGYRLCIDIWTYSKLEVQHIYEVIYRSFKQSICDYLIETSISYIPPSISTMKSNLEDEFKMIASLLICILEQASKWESPSVRKFSRQINLAPWYFDGLVSQLKCDLQDIHASLDPIIARAQLSISLDGIFGDIDHAISTPNYRLYNPFEVFEKSFENTMLPEEDEINERYPKVRSRIKKSFAYLSRKGSSTEITQEEPLGKQRRACNQDEKKLHEVPTFDHKNYKYLIISGLPEVLSKYSQPSSRRFSTETTDLSQKSRGPLSSFEEELALFNRKDLSLRREDTASIHSRQESLASSTSKPLPGFISKHKGSEYRDTPNFHSFTLMTIDVSELTMYAYNCSDNFSDHVFNTMYKNTVLQETRHMTLNNILHQKLGLFYHTDKMSKIMAHNSGCISSLTPPSLVQSNSSASNLSTPLQHTALTQVQNISSNSSAKSPSLANTIVRLTQIDSSSSIPSIESTASSIEQRNSNPCSPKPNNQVIVNFESLKQLIKNTYEFNIRYKIQQQQGALDIMPFTTNSIFDIVDNARLCKTASKSTNGSTGDVIYSAARMADANTVLRDTYARPIELNKVPYSTDYLVRHGEPYLHMYLSRSKPLEAHEKAFKVYTKWAERYYGSGQTRTVDEMMTVPELQEILKASRLLHFCRTPIIFSEITAGPSLTSELNNALIDNFGKSEEMTAWYERLARTFMKEYASYLEGIGMHLIVYGPSNDQPDELETYLSQFTIADNYSVNSPVVYLLQVFEGGSIMCEARLTGAFVSVTLYTLHRRYGRLQYSPHSHQSLEVGRENFQNFMGECDQFKQRIHVNSFVFDFHLRYIQRSLDDVDLLPPSLDLLGMIKNIALIYDHPAIYARNRMIHGTYEMPVEDAQDSLVSWMFASGSKLGLRTLRRNGHPVACFVSSSDLSFDMHLAHKDTGTSLFRYTLLICPMDDDDEGNNSRQRCDSISTHQQGSFDMSSPNPIKKIIGREPHVNMHKVTLQYFILITYRGMDCCDSIEQSRKAWSEALKVRPRRYHNFLDEILEPESITMRDVFNAAKAKLSDMANKAIYYYRRENDWNKLYEITSSHPVNGTSPYELMDLASQFSPIDLRKIDPLLSKMLDLRGIDWNDLLDYLKLFYVGMSGEIYTAETRQLLLFINHIPAFFSIVYRPETVVTISINSREDRSGLYILDEEEKVAISQLATIISCYIWKQIK</sequence>
<feature type="region of interest" description="Disordered" evidence="1">
    <location>
        <begin position="2914"/>
        <end position="2937"/>
    </location>
</feature>
<dbReference type="Proteomes" id="UP000242381">
    <property type="component" value="Unassembled WGS sequence"/>
</dbReference>
<dbReference type="PANTHER" id="PTHR14918">
    <property type="entry name" value="KICSTOR COMPLEX PROTEIN SZT2"/>
    <property type="match status" value="1"/>
</dbReference>
<dbReference type="GO" id="GO:0005777">
    <property type="term" value="C:peroxisome"/>
    <property type="evidence" value="ECO:0007669"/>
    <property type="project" value="InterPro"/>
</dbReference>
<evidence type="ECO:0000256" key="1">
    <source>
        <dbReference type="SAM" id="MobiDB-lite"/>
    </source>
</evidence>
<dbReference type="InterPro" id="IPR036465">
    <property type="entry name" value="vWFA_dom_sf"/>
</dbReference>
<reference evidence="2 3" key="1">
    <citation type="journal article" date="2016" name="Proc. Natl. Acad. Sci. U.S.A.">
        <title>Lipid metabolic changes in an early divergent fungus govern the establishment of a mutualistic symbiosis with endobacteria.</title>
        <authorList>
            <person name="Lastovetsky O.A."/>
            <person name="Gaspar M.L."/>
            <person name="Mondo S.J."/>
            <person name="LaButti K.M."/>
            <person name="Sandor L."/>
            <person name="Grigoriev I.V."/>
            <person name="Henry S.A."/>
            <person name="Pawlowska T.E."/>
        </authorList>
    </citation>
    <scope>NUCLEOTIDE SEQUENCE [LARGE SCALE GENOMIC DNA]</scope>
    <source>
        <strain evidence="2 3">ATCC 11559</strain>
    </source>
</reference>
<feature type="region of interest" description="Disordered" evidence="1">
    <location>
        <begin position="281"/>
        <end position="405"/>
    </location>
</feature>